<protein>
    <recommendedName>
        <fullName evidence="4">DUF2975 family protein</fullName>
    </recommendedName>
</protein>
<sequence length="183" mass="20900">MEIRITTSHILKVLEILSWIIFIGLCIEAGALLFNTVYAMYKPIVAEHFWNGADLSQLYSYDKGHFVAQMSLVVTVAVMKAMIFYLLVKMFYDKKFSLDKPFNAAVTRVVLNIAYLCLGAGFFSMWSIRQMKWFSKKGIAMPQEHLLNIDGADVWLFMAVVLIVIAQVFKKGIEIQNENDLTV</sequence>
<evidence type="ECO:0008006" key="4">
    <source>
        <dbReference type="Google" id="ProtNLM"/>
    </source>
</evidence>
<reference evidence="2 3" key="1">
    <citation type="journal article" date="2015" name="Stand. Genomic Sci.">
        <title>Genomic Encyclopedia of Bacterial and Archaeal Type Strains, Phase III: the genomes of soil and plant-associated and newly described type strains.</title>
        <authorList>
            <person name="Whitman W.B."/>
            <person name="Woyke T."/>
            <person name="Klenk H.P."/>
            <person name="Zhou Y."/>
            <person name="Lilburn T.G."/>
            <person name="Beck B.J."/>
            <person name="De Vos P."/>
            <person name="Vandamme P."/>
            <person name="Eisen J.A."/>
            <person name="Garrity G."/>
            <person name="Hugenholtz P."/>
            <person name="Kyrpides N.C."/>
        </authorList>
    </citation>
    <scope>NUCLEOTIDE SEQUENCE [LARGE SCALE GENOMIC DNA]</scope>
    <source>
        <strain evidence="2 3">CGMCC 1.7271</strain>
    </source>
</reference>
<dbReference type="Pfam" id="PF11188">
    <property type="entry name" value="DUF2975"/>
    <property type="match status" value="1"/>
</dbReference>
<dbReference type="AlphaFoldDB" id="A0A562SRY4"/>
<feature type="transmembrane region" description="Helical" evidence="1">
    <location>
        <begin position="152"/>
        <end position="169"/>
    </location>
</feature>
<feature type="transmembrane region" description="Helical" evidence="1">
    <location>
        <begin position="16"/>
        <end position="41"/>
    </location>
</feature>
<keyword evidence="1" id="KW-0472">Membrane</keyword>
<keyword evidence="3" id="KW-1185">Reference proteome</keyword>
<dbReference type="Proteomes" id="UP000316167">
    <property type="component" value="Unassembled WGS sequence"/>
</dbReference>
<keyword evidence="1" id="KW-0812">Transmembrane</keyword>
<accession>A0A562SRY4</accession>
<comment type="caution">
    <text evidence="2">The sequence shown here is derived from an EMBL/GenBank/DDBJ whole genome shotgun (WGS) entry which is preliminary data.</text>
</comment>
<proteinExistence type="predicted"/>
<dbReference type="EMBL" id="VLLE01000003">
    <property type="protein sequence ID" value="TWI83893.1"/>
    <property type="molecule type" value="Genomic_DNA"/>
</dbReference>
<feature type="transmembrane region" description="Helical" evidence="1">
    <location>
        <begin position="109"/>
        <end position="128"/>
    </location>
</feature>
<keyword evidence="1" id="KW-1133">Transmembrane helix</keyword>
<gene>
    <name evidence="2" type="ORF">IQ13_2012</name>
</gene>
<feature type="transmembrane region" description="Helical" evidence="1">
    <location>
        <begin position="66"/>
        <end position="88"/>
    </location>
</feature>
<evidence type="ECO:0000313" key="2">
    <source>
        <dbReference type="EMBL" id="TWI83893.1"/>
    </source>
</evidence>
<dbReference type="InterPro" id="IPR021354">
    <property type="entry name" value="DUF2975"/>
</dbReference>
<evidence type="ECO:0000256" key="1">
    <source>
        <dbReference type="SAM" id="Phobius"/>
    </source>
</evidence>
<organism evidence="2 3">
    <name type="scientific">Lacibacter cauensis</name>
    <dbReference type="NCBI Taxonomy" id="510947"/>
    <lineage>
        <taxon>Bacteria</taxon>
        <taxon>Pseudomonadati</taxon>
        <taxon>Bacteroidota</taxon>
        <taxon>Chitinophagia</taxon>
        <taxon>Chitinophagales</taxon>
        <taxon>Chitinophagaceae</taxon>
        <taxon>Lacibacter</taxon>
    </lineage>
</organism>
<dbReference type="RefSeq" id="WP_199758221.1">
    <property type="nucleotide sequence ID" value="NZ_VLLE01000003.1"/>
</dbReference>
<name>A0A562SRY4_9BACT</name>
<evidence type="ECO:0000313" key="3">
    <source>
        <dbReference type="Proteomes" id="UP000316167"/>
    </source>
</evidence>